<evidence type="ECO:0000313" key="1">
    <source>
        <dbReference type="EMBL" id="PVX85130.1"/>
    </source>
</evidence>
<dbReference type="Proteomes" id="UP000245712">
    <property type="component" value="Unassembled WGS sequence"/>
</dbReference>
<gene>
    <name evidence="1" type="ORF">C7402_104374</name>
</gene>
<comment type="caution">
    <text evidence="1">The sequence shown here is derived from an EMBL/GenBank/DDBJ whole genome shotgun (WGS) entry which is preliminary data.</text>
</comment>
<dbReference type="RefSeq" id="WP_112170382.1">
    <property type="nucleotide sequence ID" value="NZ_CAJZAT010000006.1"/>
</dbReference>
<accession>A0ABX5KR36</accession>
<protein>
    <recommendedName>
        <fullName evidence="3">DUF4280 domain-containing protein</fullName>
    </recommendedName>
</protein>
<name>A0ABX5KR36_9BURK</name>
<evidence type="ECO:0000313" key="2">
    <source>
        <dbReference type="Proteomes" id="UP000245712"/>
    </source>
</evidence>
<sequence length="105" mass="10626">MPGFLLQQGATVTCAHGAPAMPTVPNPAVMLSGMPSALLPFPWIVTGCPAAAALNPPCITGTWLLGTLRVTSFGQPFVVQSGTSVCAPSGLPLMPIVAQTRVAAQ</sequence>
<evidence type="ECO:0008006" key="3">
    <source>
        <dbReference type="Google" id="ProtNLM"/>
    </source>
</evidence>
<keyword evidence="2" id="KW-1185">Reference proteome</keyword>
<organism evidence="1 2">
    <name type="scientific">Paraburkholderia unamae</name>
    <dbReference type="NCBI Taxonomy" id="219649"/>
    <lineage>
        <taxon>Bacteria</taxon>
        <taxon>Pseudomonadati</taxon>
        <taxon>Pseudomonadota</taxon>
        <taxon>Betaproteobacteria</taxon>
        <taxon>Burkholderiales</taxon>
        <taxon>Burkholderiaceae</taxon>
        <taxon>Paraburkholderia</taxon>
    </lineage>
</organism>
<dbReference type="EMBL" id="QEOB01000004">
    <property type="protein sequence ID" value="PVX85130.1"/>
    <property type="molecule type" value="Genomic_DNA"/>
</dbReference>
<proteinExistence type="predicted"/>
<reference evidence="1 2" key="1">
    <citation type="submission" date="2018-05" db="EMBL/GenBank/DDBJ databases">
        <title>Genomic Encyclopedia of Type Strains, Phase IV (KMG-V): Genome sequencing to study the core and pangenomes of soil and plant-associated prokaryotes.</title>
        <authorList>
            <person name="Whitman W."/>
        </authorList>
    </citation>
    <scope>NUCLEOTIDE SEQUENCE [LARGE SCALE GENOMIC DNA]</scope>
    <source>
        <strain evidence="1 2">SCZa-39</strain>
    </source>
</reference>